<dbReference type="RefSeq" id="WP_115169779.1">
    <property type="nucleotide sequence ID" value="NZ_UGYW01000002.1"/>
</dbReference>
<evidence type="ECO:0000313" key="2">
    <source>
        <dbReference type="Proteomes" id="UP000254893"/>
    </source>
</evidence>
<evidence type="ECO:0000313" key="1">
    <source>
        <dbReference type="EMBL" id="SUJ06320.1"/>
    </source>
</evidence>
<proteinExistence type="predicted"/>
<organism evidence="1 2">
    <name type="scientific">Sphingobacterium spiritivorum</name>
    <name type="common">Flavobacterium spiritivorum</name>
    <dbReference type="NCBI Taxonomy" id="258"/>
    <lineage>
        <taxon>Bacteria</taxon>
        <taxon>Pseudomonadati</taxon>
        <taxon>Bacteroidota</taxon>
        <taxon>Sphingobacteriia</taxon>
        <taxon>Sphingobacteriales</taxon>
        <taxon>Sphingobacteriaceae</taxon>
        <taxon>Sphingobacterium</taxon>
    </lineage>
</organism>
<sequence length="212" mass="24191">MHEISSYINSETGCLNEIANSMSLTYNETITIKDNRILLPKSVGEGYMSIVELSTGLALFKANVKFQNKVKLLRSVMRSNAHLYLHFNLSESSCKLKKENGQVVNLGLDSKEMMFYSSSGRGIEMELPYGRWSKWITIIIHRSWLTIKQLNYSTNVGGNLIQAFLQNKALQGMINLTMDEISLIHSLLEEKDQDMYMCLETKGKVLQLISYF</sequence>
<dbReference type="AlphaFoldDB" id="A0A380BUG9"/>
<dbReference type="Proteomes" id="UP000254893">
    <property type="component" value="Unassembled WGS sequence"/>
</dbReference>
<name>A0A380BUG9_SPHSI</name>
<reference evidence="1 2" key="1">
    <citation type="submission" date="2018-06" db="EMBL/GenBank/DDBJ databases">
        <authorList>
            <consortium name="Pathogen Informatics"/>
            <person name="Doyle S."/>
        </authorList>
    </citation>
    <scope>NUCLEOTIDE SEQUENCE [LARGE SCALE GENOMIC DNA]</scope>
    <source>
        <strain evidence="1 2">NCTC11388</strain>
    </source>
</reference>
<gene>
    <name evidence="1" type="ORF">NCTC11388_01663</name>
</gene>
<accession>A0A380BUG9</accession>
<protein>
    <submittedName>
        <fullName evidence="1">Uncharacterized protein</fullName>
    </submittedName>
</protein>
<dbReference type="EMBL" id="UGYW01000002">
    <property type="protein sequence ID" value="SUJ06320.1"/>
    <property type="molecule type" value="Genomic_DNA"/>
</dbReference>